<protein>
    <submittedName>
        <fullName evidence="1">Uncharacterized protein</fullName>
    </submittedName>
</protein>
<organism evidence="1 2">
    <name type="scientific">Miscanthus lutarioriparius</name>
    <dbReference type="NCBI Taxonomy" id="422564"/>
    <lineage>
        <taxon>Eukaryota</taxon>
        <taxon>Viridiplantae</taxon>
        <taxon>Streptophyta</taxon>
        <taxon>Embryophyta</taxon>
        <taxon>Tracheophyta</taxon>
        <taxon>Spermatophyta</taxon>
        <taxon>Magnoliopsida</taxon>
        <taxon>Liliopsida</taxon>
        <taxon>Poales</taxon>
        <taxon>Poaceae</taxon>
        <taxon>PACMAD clade</taxon>
        <taxon>Panicoideae</taxon>
        <taxon>Andropogonodae</taxon>
        <taxon>Andropogoneae</taxon>
        <taxon>Saccharinae</taxon>
        <taxon>Miscanthus</taxon>
    </lineage>
</organism>
<reference evidence="1" key="1">
    <citation type="submission" date="2020-10" db="EMBL/GenBank/DDBJ databases">
        <authorList>
            <person name="Han B."/>
            <person name="Lu T."/>
            <person name="Zhao Q."/>
            <person name="Huang X."/>
            <person name="Zhao Y."/>
        </authorList>
    </citation>
    <scope>NUCLEOTIDE SEQUENCE</scope>
</reference>
<evidence type="ECO:0000313" key="2">
    <source>
        <dbReference type="Proteomes" id="UP000604825"/>
    </source>
</evidence>
<sequence>MEDVVLGAAAASEVGQQSRDETLGMRFAGEEPSVEGDNGGRLHRLGAPSVLLAVDVGGPRVCGLVVGPQLASVLAVGSVEPAVEARAGAPPAGDHAVEDDGPRVGVRGRGCADVRADPALAPPLEVRHGPAHLGGEDHEAASVTDIREFVDHLLLLRGGSPLDICVLDLCEYEDEEIPRMKLWIRHVLMCKVQVLSLDIRRINNGWDPWLGLPLVSHENVKRLKLGCTTQ</sequence>
<keyword evidence="2" id="KW-1185">Reference proteome</keyword>
<dbReference type="EMBL" id="CAJGYO010000009">
    <property type="protein sequence ID" value="CAD6253829.1"/>
    <property type="molecule type" value="Genomic_DNA"/>
</dbReference>
<gene>
    <name evidence="1" type="ORF">NCGR_LOCUS37447</name>
</gene>
<comment type="caution">
    <text evidence="1">The sequence shown here is derived from an EMBL/GenBank/DDBJ whole genome shotgun (WGS) entry which is preliminary data.</text>
</comment>
<dbReference type="OrthoDB" id="690775at2759"/>
<name>A0A811QCJ6_9POAL</name>
<dbReference type="Proteomes" id="UP000604825">
    <property type="component" value="Unassembled WGS sequence"/>
</dbReference>
<proteinExistence type="predicted"/>
<accession>A0A811QCJ6</accession>
<evidence type="ECO:0000313" key="1">
    <source>
        <dbReference type="EMBL" id="CAD6253829.1"/>
    </source>
</evidence>
<dbReference type="AlphaFoldDB" id="A0A811QCJ6"/>